<feature type="signal peptide" evidence="3">
    <location>
        <begin position="1"/>
        <end position="16"/>
    </location>
</feature>
<proteinExistence type="predicted"/>
<reference evidence="5" key="1">
    <citation type="journal article" date="2021" name="Proc. Natl. Acad. Sci. U.S.A.">
        <title>Three genomes in the algal genus Volvox reveal the fate of a haploid sex-determining region after a transition to homothallism.</title>
        <authorList>
            <person name="Yamamoto K."/>
            <person name="Hamaji T."/>
            <person name="Kawai-Toyooka H."/>
            <person name="Matsuzaki R."/>
            <person name="Takahashi F."/>
            <person name="Nishimura Y."/>
            <person name="Kawachi M."/>
            <person name="Noguchi H."/>
            <person name="Minakuchi Y."/>
            <person name="Umen J.G."/>
            <person name="Toyoda A."/>
            <person name="Nozaki H."/>
        </authorList>
    </citation>
    <scope>NUCLEOTIDE SEQUENCE</scope>
    <source>
        <strain evidence="5">NIES-3780</strain>
    </source>
</reference>
<dbReference type="Pfam" id="PF09418">
    <property type="entry name" value="DUF2009"/>
    <property type="match status" value="1"/>
</dbReference>
<keyword evidence="3" id="KW-0732">Signal</keyword>
<comment type="caution">
    <text evidence="5">The sequence shown here is derived from an EMBL/GenBank/DDBJ whole genome shotgun (WGS) entry which is preliminary data.</text>
</comment>
<evidence type="ECO:0000259" key="4">
    <source>
        <dbReference type="Pfam" id="PF09418"/>
    </source>
</evidence>
<dbReference type="InterPro" id="IPR057668">
    <property type="entry name" value="E2_Ub-conjug_enz_C"/>
</dbReference>
<dbReference type="InterPro" id="IPR018553">
    <property type="entry name" value="E2_Ub-conjug_enz"/>
</dbReference>
<dbReference type="Proteomes" id="UP000747399">
    <property type="component" value="Unassembled WGS sequence"/>
</dbReference>
<dbReference type="AlphaFoldDB" id="A0A8J4AXS4"/>
<evidence type="ECO:0000313" key="6">
    <source>
        <dbReference type="Proteomes" id="UP000747399"/>
    </source>
</evidence>
<evidence type="ECO:0000256" key="2">
    <source>
        <dbReference type="SAM" id="MobiDB-lite"/>
    </source>
</evidence>
<feature type="domain" description="Non-canonical E2 ubiquitin-conjugating enzyme C-terminal" evidence="4">
    <location>
        <begin position="217"/>
        <end position="672"/>
    </location>
</feature>
<keyword evidence="6" id="KW-1185">Reference proteome</keyword>
<evidence type="ECO:0000256" key="3">
    <source>
        <dbReference type="SAM" id="SignalP"/>
    </source>
</evidence>
<accession>A0A8J4AXS4</accession>
<protein>
    <recommendedName>
        <fullName evidence="4">Non-canonical E2 ubiquitin-conjugating enzyme C-terminal domain-containing protein</fullName>
    </recommendedName>
</protein>
<feature type="region of interest" description="Disordered" evidence="2">
    <location>
        <begin position="166"/>
        <end position="210"/>
    </location>
</feature>
<dbReference type="PANTHER" id="PTHR31560">
    <property type="entry name" value="UPF0652 PROTEIN C16A11.03C-RELATED"/>
    <property type="match status" value="1"/>
</dbReference>
<feature type="coiled-coil region" evidence="1">
    <location>
        <begin position="60"/>
        <end position="105"/>
    </location>
</feature>
<evidence type="ECO:0000313" key="5">
    <source>
        <dbReference type="EMBL" id="GIL49858.1"/>
    </source>
</evidence>
<feature type="compositionally biased region" description="Basic and acidic residues" evidence="2">
    <location>
        <begin position="168"/>
        <end position="177"/>
    </location>
</feature>
<dbReference type="EMBL" id="BNCO01000008">
    <property type="protein sequence ID" value="GIL49858.1"/>
    <property type="molecule type" value="Genomic_DNA"/>
</dbReference>
<sequence>MFKLFGSLFRAATLCAAPHHQSVMNSAKLGAVLDENEQESQAAANGLDAGTSSYEEHIARLKAEAEAQDCANRLRVAQEQLAEYAAQKEEDSVGLVQEAERLKEALGQLLKHPGSTASDFQEIAHLFNGLLDKLNDAATEARAFAAQQASDLATLKRSSAQADLDNDVDMKRVRDDSASTSEAGEEAAAGEDALEEPLRGPIASQPAGLPSTSFAERARYIPLRLSHDERKLLRLLESALNVSEYTDKVDILTWRNKNQRVNAQIRDLCAILSGLMVATNYKKGQDLIRDRSFADNEEFFQDIFELGRRYKILNPDKMRSEYGKLMYLLMDSAEPAIQEMLEFKCVRQLRTVYNFLEERGGLAMLDDSLMHTATAEIIAGERPRHEVQRDIKIKEKAREALSRRYRSARLSEEEILLCIYSISDNNSYLLFNRDPIDRFIHFFHRYFKSDSHEPGYSLAIQGGRDGARLTHNHERQYHYVLQSLTLWREISTEMFKLWYLAETDMLREGNSYRLCDTGQGLNRVQSASQVGRAMQQILNRVQSRIGSWVGSSVVHLGDHNVPNALMFIDKYTQVPRILNPVVSVLEELPKLYRDSNLRAYIDSSFGGVEQCRKAIIVDFCRHAFDGSGADNFFDAGSCIDGRLTSAWNWCSKIEKKPFYHVFKLAGWVGFDGEVKS</sequence>
<keyword evidence="1" id="KW-0175">Coiled coil</keyword>
<feature type="chain" id="PRO_5035214682" description="Non-canonical E2 ubiquitin-conjugating enzyme C-terminal domain-containing protein" evidence="3">
    <location>
        <begin position="17"/>
        <end position="676"/>
    </location>
</feature>
<name>A0A8J4AXS4_9CHLO</name>
<feature type="compositionally biased region" description="Acidic residues" evidence="2">
    <location>
        <begin position="183"/>
        <end position="195"/>
    </location>
</feature>
<evidence type="ECO:0000256" key="1">
    <source>
        <dbReference type="SAM" id="Coils"/>
    </source>
</evidence>
<gene>
    <name evidence="5" type="ORF">Vafri_6156</name>
</gene>
<organism evidence="5 6">
    <name type="scientific">Volvox africanus</name>
    <dbReference type="NCBI Taxonomy" id="51714"/>
    <lineage>
        <taxon>Eukaryota</taxon>
        <taxon>Viridiplantae</taxon>
        <taxon>Chlorophyta</taxon>
        <taxon>core chlorophytes</taxon>
        <taxon>Chlorophyceae</taxon>
        <taxon>CS clade</taxon>
        <taxon>Chlamydomonadales</taxon>
        <taxon>Volvocaceae</taxon>
        <taxon>Volvox</taxon>
    </lineage>
</organism>
<dbReference type="PANTHER" id="PTHR31560:SF0">
    <property type="entry name" value="UPF0652 PROTEIN C22H10.08"/>
    <property type="match status" value="1"/>
</dbReference>